<feature type="transmembrane region" description="Helical" evidence="7">
    <location>
        <begin position="238"/>
        <end position="258"/>
    </location>
</feature>
<evidence type="ECO:0000256" key="2">
    <source>
        <dbReference type="ARBA" id="ARBA00022448"/>
    </source>
</evidence>
<feature type="transmembrane region" description="Helical" evidence="7">
    <location>
        <begin position="309"/>
        <end position="326"/>
    </location>
</feature>
<keyword evidence="6 7" id="KW-0472">Membrane</keyword>
<dbReference type="GeneID" id="5881415"/>
<keyword evidence="2" id="KW-0813">Transport</keyword>
<dbReference type="PANTHER" id="PTHR36838">
    <property type="entry name" value="AUXIN EFFLUX CARRIER FAMILY PROTEIN"/>
    <property type="match status" value="1"/>
</dbReference>
<evidence type="ECO:0000256" key="7">
    <source>
        <dbReference type="SAM" id="Phobius"/>
    </source>
</evidence>
<feature type="transmembrane region" description="Helical" evidence="7">
    <location>
        <begin position="264"/>
        <end position="288"/>
    </location>
</feature>
<keyword evidence="4 7" id="KW-0812">Transmembrane</keyword>
<dbReference type="AlphaFoldDB" id="B0EDR2"/>
<reference evidence="9" key="1">
    <citation type="submission" date="2007-12" db="EMBL/GenBank/DDBJ databases">
        <title>Annotation of Entamoeba dispar SAW760.</title>
        <authorList>
            <person name="Lorenzi H."/>
            <person name="Inman J."/>
            <person name="Schobel S."/>
            <person name="Amedeo P."/>
            <person name="Caler E."/>
        </authorList>
    </citation>
    <scope>NUCLEOTIDE SEQUENCE [LARGE SCALE GENOMIC DNA]</scope>
    <source>
        <strain evidence="9">ATCC PRA-260 / SAW760</strain>
    </source>
</reference>
<dbReference type="InterPro" id="IPR004776">
    <property type="entry name" value="Mem_transp_PIN-like"/>
</dbReference>
<dbReference type="EMBL" id="DS548835">
    <property type="protein sequence ID" value="EDR27325.1"/>
    <property type="molecule type" value="Genomic_DNA"/>
</dbReference>
<dbReference type="GO" id="GO:0055085">
    <property type="term" value="P:transmembrane transport"/>
    <property type="evidence" value="ECO:0007669"/>
    <property type="project" value="InterPro"/>
</dbReference>
<comment type="subcellular location">
    <subcellularLocation>
        <location evidence="1">Membrane</location>
        <topology evidence="1">Multi-pass membrane protein</topology>
    </subcellularLocation>
</comment>
<dbReference type="eggNOG" id="ENOG502RDC1">
    <property type="taxonomic scope" value="Eukaryota"/>
</dbReference>
<evidence type="ECO:0008006" key="10">
    <source>
        <dbReference type="Google" id="ProtNLM"/>
    </source>
</evidence>
<evidence type="ECO:0000256" key="4">
    <source>
        <dbReference type="ARBA" id="ARBA00022692"/>
    </source>
</evidence>
<sequence>MVQYYETFGVMLVVITLAFILKLCFFRTDVRKNSPLLMKVLFNLALPCVIFRNLYNNKTLDLDSLYLFIGGIIFQLCGGLISLLVFWFVKDKTIKKLSIFNSFALNTALFIFPVMKSVADDGISKTILFCVANDFCCYAVLRPLYAILGISQNQGNDAFETEEKKKNLITTQEEPMTEIKIEPPQLPELINETQPYQIIEPNDNQVKINSKNETEHHSFWKRIFNQQTQKILKETLRAIFTCVPLYALVLGYLCGLSHIKVPSFIIACIDVGASANTLLSYTVLGIFFEWHIPLKYLWPSIRVVLYRTVYGLIYGLTIYFSCKPFIGDVARFVMLVSPLTPPPLIDTIYSVEYKVSPVDIPILINNLSIIVSYVVILLLMVILNPSFN</sequence>
<evidence type="ECO:0000256" key="1">
    <source>
        <dbReference type="ARBA" id="ARBA00004141"/>
    </source>
</evidence>
<dbReference type="OMA" id="LPCIIFR"/>
<dbReference type="KEGG" id="edi:EDI_276260"/>
<keyword evidence="5 7" id="KW-1133">Transmembrane helix</keyword>
<feature type="transmembrane region" description="Helical" evidence="7">
    <location>
        <begin position="6"/>
        <end position="24"/>
    </location>
</feature>
<evidence type="ECO:0000256" key="5">
    <source>
        <dbReference type="ARBA" id="ARBA00022989"/>
    </source>
</evidence>
<evidence type="ECO:0000313" key="9">
    <source>
        <dbReference type="Proteomes" id="UP000008076"/>
    </source>
</evidence>
<accession>B0EDR2</accession>
<feature type="transmembrane region" description="Helical" evidence="7">
    <location>
        <begin position="67"/>
        <end position="89"/>
    </location>
</feature>
<feature type="transmembrane region" description="Helical" evidence="7">
    <location>
        <begin position="362"/>
        <end position="383"/>
    </location>
</feature>
<dbReference type="PANTHER" id="PTHR36838:SF3">
    <property type="entry name" value="TRANSPORTER AUXIN EFFLUX CARRIER EC FAMILY"/>
    <property type="match status" value="1"/>
</dbReference>
<keyword evidence="9" id="KW-1185">Reference proteome</keyword>
<gene>
    <name evidence="8" type="ORF">EDI_276260</name>
</gene>
<dbReference type="GO" id="GO:0016020">
    <property type="term" value="C:membrane"/>
    <property type="evidence" value="ECO:0007669"/>
    <property type="project" value="UniProtKB-SubCell"/>
</dbReference>
<dbReference type="RefSeq" id="XP_001736420.1">
    <property type="nucleotide sequence ID" value="XM_001736368.1"/>
</dbReference>
<dbReference type="Proteomes" id="UP000008076">
    <property type="component" value="Unassembled WGS sequence"/>
</dbReference>
<evidence type="ECO:0000256" key="6">
    <source>
        <dbReference type="ARBA" id="ARBA00023136"/>
    </source>
</evidence>
<organism evidence="9">
    <name type="scientific">Entamoeba dispar (strain ATCC PRA-260 / SAW760)</name>
    <dbReference type="NCBI Taxonomy" id="370354"/>
    <lineage>
        <taxon>Eukaryota</taxon>
        <taxon>Amoebozoa</taxon>
        <taxon>Evosea</taxon>
        <taxon>Archamoebae</taxon>
        <taxon>Mastigamoebida</taxon>
        <taxon>Entamoebidae</taxon>
        <taxon>Entamoeba</taxon>
    </lineage>
</organism>
<dbReference type="OrthoDB" id="26720at2759"/>
<dbReference type="VEuPathDB" id="AmoebaDB:EDI_276260"/>
<proteinExistence type="predicted"/>
<dbReference type="Pfam" id="PF03547">
    <property type="entry name" value="Mem_trans"/>
    <property type="match status" value="1"/>
</dbReference>
<keyword evidence="3" id="KW-1003">Cell membrane</keyword>
<evidence type="ECO:0000256" key="3">
    <source>
        <dbReference type="ARBA" id="ARBA00022475"/>
    </source>
</evidence>
<evidence type="ECO:0000313" key="8">
    <source>
        <dbReference type="EMBL" id="EDR27325.1"/>
    </source>
</evidence>
<feature type="transmembrane region" description="Helical" evidence="7">
    <location>
        <begin position="36"/>
        <end position="55"/>
    </location>
</feature>
<protein>
    <recommendedName>
        <fullName evidence="10">Auxin efflux carrier family protein</fullName>
    </recommendedName>
</protein>
<name>B0EDR2_ENTDS</name>